<evidence type="ECO:0000256" key="1">
    <source>
        <dbReference type="ARBA" id="ARBA00023125"/>
    </source>
</evidence>
<dbReference type="InterPro" id="IPR050624">
    <property type="entry name" value="HTH-type_Tx_Regulator"/>
</dbReference>
<keyword evidence="1 2" id="KW-0238">DNA-binding</keyword>
<gene>
    <name evidence="4" type="ORF">DSCA_45750</name>
</gene>
<evidence type="ECO:0000256" key="2">
    <source>
        <dbReference type="PROSITE-ProRule" id="PRU00335"/>
    </source>
</evidence>
<reference evidence="4 5" key="1">
    <citation type="submission" date="2019-11" db="EMBL/GenBank/DDBJ databases">
        <title>Comparative genomics of hydrocarbon-degrading Desulfosarcina strains.</title>
        <authorList>
            <person name="Watanabe M."/>
            <person name="Kojima H."/>
            <person name="Fukui M."/>
        </authorList>
    </citation>
    <scope>NUCLEOTIDE SEQUENCE [LARGE SCALE GENOMIC DNA]</scope>
    <source>
        <strain evidence="4 5">PL12</strain>
    </source>
</reference>
<dbReference type="InterPro" id="IPR009057">
    <property type="entry name" value="Homeodomain-like_sf"/>
</dbReference>
<dbReference type="KEGG" id="dalk:DSCA_45750"/>
<dbReference type="InterPro" id="IPR001647">
    <property type="entry name" value="HTH_TetR"/>
</dbReference>
<dbReference type="PROSITE" id="PS50977">
    <property type="entry name" value="HTH_TETR_2"/>
    <property type="match status" value="1"/>
</dbReference>
<organism evidence="4 5">
    <name type="scientific">Desulfosarcina alkanivorans</name>
    <dbReference type="NCBI Taxonomy" id="571177"/>
    <lineage>
        <taxon>Bacteria</taxon>
        <taxon>Pseudomonadati</taxon>
        <taxon>Thermodesulfobacteriota</taxon>
        <taxon>Desulfobacteria</taxon>
        <taxon>Desulfobacterales</taxon>
        <taxon>Desulfosarcinaceae</taxon>
        <taxon>Desulfosarcina</taxon>
    </lineage>
</organism>
<keyword evidence="5" id="KW-1185">Reference proteome</keyword>
<evidence type="ECO:0000259" key="3">
    <source>
        <dbReference type="PROSITE" id="PS50977"/>
    </source>
</evidence>
<proteinExistence type="predicted"/>
<dbReference type="OrthoDB" id="8479950at2"/>
<dbReference type="RefSeq" id="WP_155318581.1">
    <property type="nucleotide sequence ID" value="NZ_AP021874.1"/>
</dbReference>
<dbReference type="EMBL" id="AP021874">
    <property type="protein sequence ID" value="BBO70645.1"/>
    <property type="molecule type" value="Genomic_DNA"/>
</dbReference>
<evidence type="ECO:0000313" key="4">
    <source>
        <dbReference type="EMBL" id="BBO70645.1"/>
    </source>
</evidence>
<accession>A0A5K7YQP5</accession>
<feature type="DNA-binding region" description="H-T-H motif" evidence="2">
    <location>
        <begin position="38"/>
        <end position="57"/>
    </location>
</feature>
<dbReference type="PANTHER" id="PTHR43479:SF11">
    <property type="entry name" value="ACREF_ENVCD OPERON REPRESSOR-RELATED"/>
    <property type="match status" value="1"/>
</dbReference>
<evidence type="ECO:0000313" key="5">
    <source>
        <dbReference type="Proteomes" id="UP000427906"/>
    </source>
</evidence>
<dbReference type="Gene3D" id="1.10.357.10">
    <property type="entry name" value="Tetracycline Repressor, domain 2"/>
    <property type="match status" value="1"/>
</dbReference>
<feature type="domain" description="HTH tetR-type" evidence="3">
    <location>
        <begin position="15"/>
        <end position="75"/>
    </location>
</feature>
<dbReference type="PRINTS" id="PR00455">
    <property type="entry name" value="HTHTETR"/>
</dbReference>
<protein>
    <recommendedName>
        <fullName evidence="3">HTH tetR-type domain-containing protein</fullName>
    </recommendedName>
</protein>
<dbReference type="Proteomes" id="UP000427906">
    <property type="component" value="Chromosome"/>
</dbReference>
<dbReference type="SUPFAM" id="SSF46689">
    <property type="entry name" value="Homeodomain-like"/>
    <property type="match status" value="1"/>
</dbReference>
<dbReference type="GO" id="GO:0003677">
    <property type="term" value="F:DNA binding"/>
    <property type="evidence" value="ECO:0007669"/>
    <property type="project" value="UniProtKB-UniRule"/>
</dbReference>
<dbReference type="AlphaFoldDB" id="A0A5K7YQP5"/>
<dbReference type="Pfam" id="PF00440">
    <property type="entry name" value="TetR_N"/>
    <property type="match status" value="1"/>
</dbReference>
<sequence>MVNDTLNRLKRQERQIREDLIIDAARSVFGTKTYDQVSMNEIAKAAGIAKSSIYTYFPNQEALFVETAFRDTQKFIALLQQRVQKTDRISLSAFINDYLDHNIENDAHWRMITHFALHGNIGEASARKLNRISIQVMDLLETVMQKIGCQGDTRLLAHTLFAALSGIMISFRKYPGRSEAERIAHMKRIAGMVEQMLLIFIQEKGIAP</sequence>
<name>A0A5K7YQP5_9BACT</name>
<dbReference type="PANTHER" id="PTHR43479">
    <property type="entry name" value="ACREF/ENVCD OPERON REPRESSOR-RELATED"/>
    <property type="match status" value="1"/>
</dbReference>